<dbReference type="PRINTS" id="PR00834">
    <property type="entry name" value="PROTEASES2C"/>
</dbReference>
<reference evidence="11 12" key="1">
    <citation type="submission" date="2009-01" db="EMBL/GenBank/DDBJ databases">
        <authorList>
            <person name="Fraser-Liggett C.M."/>
            <person name="Mongodin E.F."/>
            <person name="Casjens B."/>
            <person name="Dunn J."/>
            <person name="Luft B."/>
            <person name="Qiu W."/>
            <person name="Schutzer S."/>
            <person name="Sebastian Y."/>
        </authorList>
    </citation>
    <scope>NUCLEOTIDE SEQUENCE [LARGE SCALE GENOMIC DNA]</scope>
    <source>
        <strain evidence="11 12">VS116</strain>
    </source>
</reference>
<feature type="active site" description="Charge relay system" evidence="7">
    <location>
        <position position="226"/>
    </location>
</feature>
<evidence type="ECO:0000256" key="9">
    <source>
        <dbReference type="SAM" id="Phobius"/>
    </source>
</evidence>
<keyword evidence="5" id="KW-0378">Hydrolase</keyword>
<dbReference type="RefSeq" id="WP_006068583.1">
    <property type="nucleotide sequence ID" value="NZ_ABCY02000001.1"/>
</dbReference>
<dbReference type="PANTHER" id="PTHR22939">
    <property type="entry name" value="SERINE PROTEASE FAMILY S1C HTRA-RELATED"/>
    <property type="match status" value="1"/>
</dbReference>
<evidence type="ECO:0000259" key="10">
    <source>
        <dbReference type="PROSITE" id="PS50106"/>
    </source>
</evidence>
<dbReference type="eggNOG" id="COG0265">
    <property type="taxonomic scope" value="Bacteria"/>
</dbReference>
<dbReference type="InterPro" id="IPR011782">
    <property type="entry name" value="Pept_S1C_Do"/>
</dbReference>
<sequence>MEKKFFSGFILSFLALGIGFFIGMHYLDSNRSNIVFAEEKDNTVQALQDSFREVSKKILPSSVEVHATGVIKQSFPIPFFFFDMPEFDSERKSNWAGSGVIIGRDSQKKSLFYVVTNSHVVDKATELEVVSYDKKKHKAKLIGKDEKKDIALISFESDDATIKVADLGDSDKLEIGDWVMAVGSPFQFSFTVTAGIVSGLQRSANPNLQSRNLFIQTDAAINRGNSGGPLVNIKGEVIGINAWIASNSGGNIGLGFAIPVNNIKSTVDFFLKGKKIESAWLGISFYPLKTRDSEVLKSLGVEGSDVSAAIIASLYPGSPAIKSGLRAGDIIVKVNGVSMSVFQDVTSYISDFYAGEKVNVEVLRGGNVKKNIEITLAVRPKDKELSSSKMLPGFVVYPLVEDIKAQLNLRNWIKGVVVDYIDKNLASSIKMKSGDVIISVNSKSVSNLREFYDALEIGKNTYKILRGNDSFKISF</sequence>
<keyword evidence="12" id="KW-1185">Reference proteome</keyword>
<keyword evidence="4" id="KW-0677">Repeat</keyword>
<evidence type="ECO:0000256" key="5">
    <source>
        <dbReference type="ARBA" id="ARBA00022801"/>
    </source>
</evidence>
<keyword evidence="3" id="KW-0732">Signal</keyword>
<feature type="binding site" evidence="8">
    <location>
        <begin position="224"/>
        <end position="226"/>
    </location>
    <ligand>
        <name>substrate</name>
    </ligand>
</feature>
<dbReference type="AlphaFoldDB" id="D6RWV1"/>
<dbReference type="Gene3D" id="2.40.10.120">
    <property type="match status" value="1"/>
</dbReference>
<comment type="caution">
    <text evidence="11">The sequence shown here is derived from an EMBL/GenBank/DDBJ whole genome shotgun (WGS) entry which is preliminary data.</text>
</comment>
<gene>
    <name evidence="11" type="ORF">BVAVS116_0103</name>
</gene>
<dbReference type="Gene3D" id="2.30.42.10">
    <property type="match status" value="1"/>
</dbReference>
<evidence type="ECO:0000256" key="4">
    <source>
        <dbReference type="ARBA" id="ARBA00022737"/>
    </source>
</evidence>
<dbReference type="GeneID" id="63640882"/>
<keyword evidence="9" id="KW-1133">Transmembrane helix</keyword>
<name>D6RWV1_BORVA</name>
<evidence type="ECO:0000313" key="12">
    <source>
        <dbReference type="Proteomes" id="UP000006163"/>
    </source>
</evidence>
<dbReference type="InterPro" id="IPR009003">
    <property type="entry name" value="Peptidase_S1_PA"/>
</dbReference>
<dbReference type="Proteomes" id="UP000006163">
    <property type="component" value="Unassembled WGS sequence"/>
</dbReference>
<dbReference type="HOGENOM" id="CLU_020120_1_0_12"/>
<evidence type="ECO:0000313" key="11">
    <source>
        <dbReference type="EMBL" id="EEF81775.1"/>
    </source>
</evidence>
<feature type="binding site" evidence="8">
    <location>
        <position position="119"/>
    </location>
    <ligand>
        <name>substrate</name>
    </ligand>
</feature>
<dbReference type="PANTHER" id="PTHR22939:SF129">
    <property type="entry name" value="SERINE PROTEASE HTRA2, MITOCHONDRIAL"/>
    <property type="match status" value="1"/>
</dbReference>
<dbReference type="Pfam" id="PF13365">
    <property type="entry name" value="Trypsin_2"/>
    <property type="match status" value="1"/>
</dbReference>
<feature type="active site" description="Charge relay system" evidence="7">
    <location>
        <position position="149"/>
    </location>
</feature>
<dbReference type="SUPFAM" id="SSF50156">
    <property type="entry name" value="PDZ domain-like"/>
    <property type="match status" value="2"/>
</dbReference>
<dbReference type="Pfam" id="PF13180">
    <property type="entry name" value="PDZ_2"/>
    <property type="match status" value="1"/>
</dbReference>
<feature type="domain" description="PDZ" evidence="10">
    <location>
        <begin position="270"/>
        <end position="346"/>
    </location>
</feature>
<evidence type="ECO:0000256" key="7">
    <source>
        <dbReference type="PIRSR" id="PIRSR611782-1"/>
    </source>
</evidence>
<feature type="transmembrane region" description="Helical" evidence="9">
    <location>
        <begin position="5"/>
        <end position="27"/>
    </location>
</feature>
<dbReference type="NCBIfam" id="TIGR02037">
    <property type="entry name" value="degP_htrA_DO"/>
    <property type="match status" value="1"/>
</dbReference>
<keyword evidence="9" id="KW-0812">Transmembrane</keyword>
<organism evidence="11 12">
    <name type="scientific">Borreliella valaisiana VS116</name>
    <dbReference type="NCBI Taxonomy" id="445987"/>
    <lineage>
        <taxon>Bacteria</taxon>
        <taxon>Pseudomonadati</taxon>
        <taxon>Spirochaetota</taxon>
        <taxon>Spirochaetia</taxon>
        <taxon>Spirochaetales</taxon>
        <taxon>Borreliaceae</taxon>
        <taxon>Borreliella</taxon>
    </lineage>
</organism>
<dbReference type="SMART" id="SM00228">
    <property type="entry name" value="PDZ"/>
    <property type="match status" value="2"/>
</dbReference>
<accession>D6RWV1</accession>
<dbReference type="PROSITE" id="PS50106">
    <property type="entry name" value="PDZ"/>
    <property type="match status" value="1"/>
</dbReference>
<evidence type="ECO:0000256" key="3">
    <source>
        <dbReference type="ARBA" id="ARBA00022729"/>
    </source>
</evidence>
<feature type="active site" description="Charge relay system" evidence="7">
    <location>
        <position position="119"/>
    </location>
</feature>
<comment type="similarity">
    <text evidence="1">Belongs to the peptidase S1C family.</text>
</comment>
<protein>
    <submittedName>
        <fullName evidence="11">Periplasmic serine protease DO</fullName>
    </submittedName>
</protein>
<dbReference type="OrthoDB" id="9758917at2"/>
<dbReference type="SUPFAM" id="SSF50494">
    <property type="entry name" value="Trypsin-like serine proteases"/>
    <property type="match status" value="1"/>
</dbReference>
<dbReference type="InterPro" id="IPR001940">
    <property type="entry name" value="Peptidase_S1C"/>
</dbReference>
<evidence type="ECO:0000256" key="6">
    <source>
        <dbReference type="ARBA" id="ARBA00022825"/>
    </source>
</evidence>
<dbReference type="InterPro" id="IPR001478">
    <property type="entry name" value="PDZ"/>
</dbReference>
<keyword evidence="6" id="KW-0720">Serine protease</keyword>
<dbReference type="MEROPS" id="S01.525"/>
<dbReference type="GO" id="GO:0006508">
    <property type="term" value="P:proteolysis"/>
    <property type="evidence" value="ECO:0007669"/>
    <property type="project" value="UniProtKB-KW"/>
</dbReference>
<keyword evidence="2 11" id="KW-0645">Protease</keyword>
<keyword evidence="9" id="KW-0472">Membrane</keyword>
<proteinExistence type="inferred from homology"/>
<feature type="binding site" evidence="8">
    <location>
        <position position="149"/>
    </location>
    <ligand>
        <name>substrate</name>
    </ligand>
</feature>
<dbReference type="EMBL" id="ABCY02000001">
    <property type="protein sequence ID" value="EEF81775.1"/>
    <property type="molecule type" value="Genomic_DNA"/>
</dbReference>
<evidence type="ECO:0000256" key="2">
    <source>
        <dbReference type="ARBA" id="ARBA00022670"/>
    </source>
</evidence>
<dbReference type="Gene3D" id="2.30.42.60">
    <property type="match status" value="1"/>
</dbReference>
<evidence type="ECO:0000256" key="8">
    <source>
        <dbReference type="PIRSR" id="PIRSR611782-2"/>
    </source>
</evidence>
<dbReference type="GO" id="GO:0004252">
    <property type="term" value="F:serine-type endopeptidase activity"/>
    <property type="evidence" value="ECO:0007669"/>
    <property type="project" value="InterPro"/>
</dbReference>
<evidence type="ECO:0000256" key="1">
    <source>
        <dbReference type="ARBA" id="ARBA00010541"/>
    </source>
</evidence>
<dbReference type="InterPro" id="IPR036034">
    <property type="entry name" value="PDZ_sf"/>
</dbReference>